<evidence type="ECO:0000313" key="1">
    <source>
        <dbReference type="EMBL" id="MYL55439.1"/>
    </source>
</evidence>
<accession>A0ACC7VM88</accession>
<protein>
    <submittedName>
        <fullName evidence="1">Uncharacterized protein</fullName>
    </submittedName>
</protein>
<sequence>MDKRKVAVGYIRVSSSMQAEEGLSLEHQENKIQQYCVKNNFKLVDLHKDEGKSGYNVSQSRKRPGLILLLDSIKNKEVDYVIVTKNDRLGRDQEEKAYIKRQCRKNRVEIIYIDQPGLSGAAATPTESLMDSMMDLLDEFYSMNLGMEVKKIHEDLATKGLYTGGKVPIGYKLHERTNENGRKEKILVVDEETAPIIRLIYKMYLNGKGIYVIARYLNEVRALNRGDWKPSGIGEILKNPNYFTRVWNRRESRRVNGKSKPENEWVYAHSEENETIISEEDWMQVQDLLLKKNKNPNAGEHFKNHNYDGRYVGKYMLTGMVECSECGKKYVANRTTSKRSGTVAHYLQCPSSKYKSKDEKCSNSLNMQKLDMIVWKELCNFLTPREIANEIDKALEEEGEKNRMHNEKFKDLQKRIVDKQKQIANLVEVVTSVDLSVDANRKSLSRYNHKLNDLEKEVEELQERLGDMGTPLPEEVKFPYDLDIVKTEYLIEPEYVNHLDFHVVKAIVNTLVEKIVATRINNKETKLEIYFRFNHPNIQKIINFRKTNLPRTQKIISKGKEHITAFSQFLSALFLGFDDGEPSPPIHKLVDFFMLNKA</sequence>
<proteinExistence type="predicted"/>
<organism evidence="1 2">
    <name type="scientific">Pontibacillus yanchengensis</name>
    <dbReference type="NCBI Taxonomy" id="462910"/>
    <lineage>
        <taxon>Bacteria</taxon>
        <taxon>Bacillati</taxon>
        <taxon>Bacillota</taxon>
        <taxon>Bacilli</taxon>
        <taxon>Bacillales</taxon>
        <taxon>Bacillaceae</taxon>
        <taxon>Pontibacillus</taxon>
    </lineage>
</organism>
<dbReference type="EMBL" id="WMEU01000008">
    <property type="protein sequence ID" value="MYL55439.1"/>
    <property type="molecule type" value="Genomic_DNA"/>
</dbReference>
<evidence type="ECO:0000313" key="2">
    <source>
        <dbReference type="Proteomes" id="UP000466692"/>
    </source>
</evidence>
<keyword evidence="2" id="KW-1185">Reference proteome</keyword>
<reference evidence="1" key="1">
    <citation type="submission" date="2019-11" db="EMBL/GenBank/DDBJ databases">
        <title>Genome sequences of 17 halophilic strains isolated from different environments.</title>
        <authorList>
            <person name="Furrow R.E."/>
        </authorList>
    </citation>
    <scope>NUCLEOTIDE SEQUENCE</scope>
    <source>
        <strain evidence="1">22510_22_Filter</strain>
    </source>
</reference>
<dbReference type="Proteomes" id="UP000466692">
    <property type="component" value="Unassembled WGS sequence"/>
</dbReference>
<gene>
    <name evidence="1" type="ORF">GLW08_19170</name>
</gene>
<name>A0ACC7VM88_9BACI</name>
<comment type="caution">
    <text evidence="1">The sequence shown here is derived from an EMBL/GenBank/DDBJ whole genome shotgun (WGS) entry which is preliminary data.</text>
</comment>